<sequence length="105" mass="12053">MQTGRDNESGPKFVGLQTNILIYLVLSQFLIQIGTFIYLCAYISRLESEIQDLVAQVADDDAENTIEGTNDFVRRKRSSALPLPEDNARNRDRMSSVKWRQCYSF</sequence>
<feature type="transmembrane region" description="Helical" evidence="1">
    <location>
        <begin position="20"/>
        <end position="43"/>
    </location>
</feature>
<dbReference type="EMBL" id="JAHXZJ010002237">
    <property type="protein sequence ID" value="KAH0546027.1"/>
    <property type="molecule type" value="Genomic_DNA"/>
</dbReference>
<dbReference type="Proteomes" id="UP000826195">
    <property type="component" value="Unassembled WGS sequence"/>
</dbReference>
<comment type="caution">
    <text evidence="2">The sequence shown here is derived from an EMBL/GenBank/DDBJ whole genome shotgun (WGS) entry which is preliminary data.</text>
</comment>
<keyword evidence="1" id="KW-0472">Membrane</keyword>
<evidence type="ECO:0000313" key="3">
    <source>
        <dbReference type="Proteomes" id="UP000826195"/>
    </source>
</evidence>
<accession>A0AAV7HPD2</accession>
<name>A0AAV7HPD2_COTGL</name>
<proteinExistence type="predicted"/>
<evidence type="ECO:0000313" key="2">
    <source>
        <dbReference type="EMBL" id="KAH0546027.1"/>
    </source>
</evidence>
<dbReference type="AlphaFoldDB" id="A0AAV7HPD2"/>
<gene>
    <name evidence="2" type="ORF">KQX54_005799</name>
</gene>
<keyword evidence="1" id="KW-1133">Transmembrane helix</keyword>
<reference evidence="2 3" key="1">
    <citation type="journal article" date="2021" name="J. Hered.">
        <title>A chromosome-level genome assembly of the parasitoid wasp, Cotesia glomerata (Hymenoptera: Braconidae).</title>
        <authorList>
            <person name="Pinto B.J."/>
            <person name="Weis J.J."/>
            <person name="Gamble T."/>
            <person name="Ode P.J."/>
            <person name="Paul R."/>
            <person name="Zaspel J.M."/>
        </authorList>
    </citation>
    <scope>NUCLEOTIDE SEQUENCE [LARGE SCALE GENOMIC DNA]</scope>
    <source>
        <strain evidence="2">CgM1</strain>
    </source>
</reference>
<keyword evidence="3" id="KW-1185">Reference proteome</keyword>
<protein>
    <submittedName>
        <fullName evidence="2">Uncharacterized protein</fullName>
    </submittedName>
</protein>
<evidence type="ECO:0000256" key="1">
    <source>
        <dbReference type="SAM" id="Phobius"/>
    </source>
</evidence>
<keyword evidence="1" id="KW-0812">Transmembrane</keyword>
<organism evidence="2 3">
    <name type="scientific">Cotesia glomerata</name>
    <name type="common">Lepidopteran parasitic wasp</name>
    <name type="synonym">Apanteles glomeratus</name>
    <dbReference type="NCBI Taxonomy" id="32391"/>
    <lineage>
        <taxon>Eukaryota</taxon>
        <taxon>Metazoa</taxon>
        <taxon>Ecdysozoa</taxon>
        <taxon>Arthropoda</taxon>
        <taxon>Hexapoda</taxon>
        <taxon>Insecta</taxon>
        <taxon>Pterygota</taxon>
        <taxon>Neoptera</taxon>
        <taxon>Endopterygota</taxon>
        <taxon>Hymenoptera</taxon>
        <taxon>Apocrita</taxon>
        <taxon>Ichneumonoidea</taxon>
        <taxon>Braconidae</taxon>
        <taxon>Microgastrinae</taxon>
        <taxon>Cotesia</taxon>
    </lineage>
</organism>